<dbReference type="InterPro" id="IPR010156">
    <property type="entry name" value="CRISPR-assoc_prot_Cas6"/>
</dbReference>
<dbReference type="InterPro" id="IPR049435">
    <property type="entry name" value="Cas_Cas6_C"/>
</dbReference>
<dbReference type="NCBIfam" id="TIGR01877">
    <property type="entry name" value="cas_cas6"/>
    <property type="match status" value="1"/>
</dbReference>
<comment type="caution">
    <text evidence="5">The sequence shown here is derived from an EMBL/GenBank/DDBJ whole genome shotgun (WGS) entry which is preliminary data.</text>
</comment>
<gene>
    <name evidence="5" type="ORF">SDC9_101345</name>
</gene>
<dbReference type="AlphaFoldDB" id="A0A645ANE7"/>
<keyword evidence="2" id="KW-0694">RNA-binding</keyword>
<evidence type="ECO:0000259" key="4">
    <source>
        <dbReference type="Pfam" id="PF01881"/>
    </source>
</evidence>
<organism evidence="5">
    <name type="scientific">bioreactor metagenome</name>
    <dbReference type="NCBI Taxonomy" id="1076179"/>
    <lineage>
        <taxon>unclassified sequences</taxon>
        <taxon>metagenomes</taxon>
        <taxon>ecological metagenomes</taxon>
    </lineage>
</organism>
<feature type="domain" description="CRISPR associated protein Cas6 C-terminal" evidence="4">
    <location>
        <begin position="136"/>
        <end position="253"/>
    </location>
</feature>
<dbReference type="Pfam" id="PF01881">
    <property type="entry name" value="Cas_Cas6_C"/>
    <property type="match status" value="1"/>
</dbReference>
<dbReference type="PANTHER" id="PTHR36984:SF1">
    <property type="entry name" value="CRISPR-ASSOCIATED ENDORIBONUCLEASE CAS6 1"/>
    <property type="match status" value="1"/>
</dbReference>
<dbReference type="PIRSF" id="PIRSF005054">
    <property type="entry name" value="PF1131"/>
    <property type="match status" value="1"/>
</dbReference>
<proteinExistence type="inferred from homology"/>
<dbReference type="PANTHER" id="PTHR36984">
    <property type="entry name" value="CRISPR-ASSOCIATED ENDORIBONUCLEASE CAS6 1"/>
    <property type="match status" value="1"/>
</dbReference>
<accession>A0A645ANE7</accession>
<evidence type="ECO:0000256" key="3">
    <source>
        <dbReference type="ARBA" id="ARBA00023118"/>
    </source>
</evidence>
<dbReference type="GO" id="GO:0003723">
    <property type="term" value="F:RNA binding"/>
    <property type="evidence" value="ECO:0007669"/>
    <property type="project" value="UniProtKB-KW"/>
</dbReference>
<protein>
    <recommendedName>
        <fullName evidence="4">CRISPR associated protein Cas6 C-terminal domain-containing protein</fullName>
    </recommendedName>
</protein>
<evidence type="ECO:0000256" key="1">
    <source>
        <dbReference type="ARBA" id="ARBA00005937"/>
    </source>
</evidence>
<dbReference type="InterPro" id="IPR045747">
    <property type="entry name" value="CRISPR-assoc_prot_Cas6_N_sf"/>
</dbReference>
<comment type="similarity">
    <text evidence="1">Belongs to the CRISPR-associated protein Cas6/Cse3/CasE family.</text>
</comment>
<dbReference type="Pfam" id="PF21350">
    <property type="entry name" value="Cas6_I-A"/>
    <property type="match status" value="1"/>
</dbReference>
<dbReference type="EMBL" id="VSSQ01014864">
    <property type="protein sequence ID" value="MPM54567.1"/>
    <property type="molecule type" value="Genomic_DNA"/>
</dbReference>
<evidence type="ECO:0000256" key="2">
    <source>
        <dbReference type="ARBA" id="ARBA00022884"/>
    </source>
</evidence>
<dbReference type="Gene3D" id="3.30.70.1900">
    <property type="match status" value="1"/>
</dbReference>
<sequence length="257" mass="29625">MRFKLHIEVIPSLYGNKLPINYQYELSAWIYKVIALGDESYARWLHENGFSHKHKKMKMFTFSNLYIPDAKREEDRLCIFSDLISLNLSFLPEKSTEEFIKGIFSEQQFSLGDHKSKVAFRVRQVELVPSPDALATIEFKTLSPVVICLKEAEGNIKYLSPDHSNYGQLLINNLTEKYQLFYETPFQGNKTFYFELLTPARSRLVTIKANTQQQTKVRGFHYSFLLKADPALIKVAYEAGLGEKGSLGFGMIESKVR</sequence>
<name>A0A645ANE7_9ZZZZ</name>
<dbReference type="GO" id="GO:0051607">
    <property type="term" value="P:defense response to virus"/>
    <property type="evidence" value="ECO:0007669"/>
    <property type="project" value="UniProtKB-KW"/>
</dbReference>
<evidence type="ECO:0000313" key="5">
    <source>
        <dbReference type="EMBL" id="MPM54567.1"/>
    </source>
</evidence>
<dbReference type="Gene3D" id="3.30.70.1890">
    <property type="match status" value="1"/>
</dbReference>
<keyword evidence="3" id="KW-0051">Antiviral defense</keyword>
<reference evidence="5" key="1">
    <citation type="submission" date="2019-08" db="EMBL/GenBank/DDBJ databases">
        <authorList>
            <person name="Kucharzyk K."/>
            <person name="Murdoch R.W."/>
            <person name="Higgins S."/>
            <person name="Loffler F."/>
        </authorList>
    </citation>
    <scope>NUCLEOTIDE SEQUENCE</scope>
</reference>
<dbReference type="GO" id="GO:0016788">
    <property type="term" value="F:hydrolase activity, acting on ester bonds"/>
    <property type="evidence" value="ECO:0007669"/>
    <property type="project" value="InterPro"/>
</dbReference>
<dbReference type="CDD" id="cd21140">
    <property type="entry name" value="Cas6_I-like"/>
    <property type="match status" value="1"/>
</dbReference>